<comment type="similarity">
    <text evidence="2">Belongs to the membrane fusion protein (MFP) (TC 8.A.1) family.</text>
</comment>
<evidence type="ECO:0000313" key="7">
    <source>
        <dbReference type="EMBL" id="SFC49096.1"/>
    </source>
</evidence>
<dbReference type="EMBL" id="FOLE01000006">
    <property type="protein sequence ID" value="SFC49096.1"/>
    <property type="molecule type" value="Genomic_DNA"/>
</dbReference>
<dbReference type="PANTHER" id="PTHR30158:SF23">
    <property type="entry name" value="MULTIDRUG RESISTANCE PROTEIN MEXA"/>
    <property type="match status" value="1"/>
</dbReference>
<evidence type="ECO:0000256" key="2">
    <source>
        <dbReference type="ARBA" id="ARBA00009477"/>
    </source>
</evidence>
<proteinExistence type="inferred from homology"/>
<organism evidence="7 8">
    <name type="scientific">Flexibacter flexilis DSM 6793</name>
    <dbReference type="NCBI Taxonomy" id="927664"/>
    <lineage>
        <taxon>Bacteria</taxon>
        <taxon>Pseudomonadati</taxon>
        <taxon>Bacteroidota</taxon>
        <taxon>Cytophagia</taxon>
        <taxon>Cytophagales</taxon>
        <taxon>Flexibacteraceae</taxon>
        <taxon>Flexibacter</taxon>
    </lineage>
</organism>
<comment type="subcellular location">
    <subcellularLocation>
        <location evidence="1">Cell envelope</location>
    </subcellularLocation>
</comment>
<dbReference type="GO" id="GO:0022857">
    <property type="term" value="F:transmembrane transporter activity"/>
    <property type="evidence" value="ECO:0007669"/>
    <property type="project" value="InterPro"/>
</dbReference>
<evidence type="ECO:0000259" key="6">
    <source>
        <dbReference type="Pfam" id="PF25967"/>
    </source>
</evidence>
<dbReference type="Gene3D" id="2.40.50.100">
    <property type="match status" value="1"/>
</dbReference>
<dbReference type="SUPFAM" id="SSF111369">
    <property type="entry name" value="HlyD-like secretion proteins"/>
    <property type="match status" value="1"/>
</dbReference>
<dbReference type="Pfam" id="PF25944">
    <property type="entry name" value="Beta-barrel_RND"/>
    <property type="match status" value="1"/>
</dbReference>
<feature type="domain" description="Multidrug resistance protein MdtA-like beta-barrel" evidence="5">
    <location>
        <begin position="227"/>
        <end position="289"/>
    </location>
</feature>
<feature type="domain" description="Multidrug resistance protein MdtA-like C-terminal permuted SH3" evidence="6">
    <location>
        <begin position="295"/>
        <end position="355"/>
    </location>
</feature>
<feature type="domain" description="Multidrug resistance protein MdtA-like barrel-sandwich hybrid" evidence="4">
    <location>
        <begin position="56"/>
        <end position="195"/>
    </location>
</feature>
<gene>
    <name evidence="7" type="ORF">SAMN05421780_10635</name>
</gene>
<dbReference type="NCBIfam" id="TIGR01730">
    <property type="entry name" value="RND_mfp"/>
    <property type="match status" value="1"/>
</dbReference>
<dbReference type="InterPro" id="IPR058627">
    <property type="entry name" value="MdtA-like_C"/>
</dbReference>
<dbReference type="InterPro" id="IPR006143">
    <property type="entry name" value="RND_pump_MFP"/>
</dbReference>
<dbReference type="Proteomes" id="UP000199514">
    <property type="component" value="Unassembled WGS sequence"/>
</dbReference>
<evidence type="ECO:0000259" key="5">
    <source>
        <dbReference type="Pfam" id="PF25944"/>
    </source>
</evidence>
<dbReference type="Pfam" id="PF25967">
    <property type="entry name" value="RND-MFP_C"/>
    <property type="match status" value="1"/>
</dbReference>
<dbReference type="InterPro" id="IPR058625">
    <property type="entry name" value="MdtA-like_BSH"/>
</dbReference>
<dbReference type="Gene3D" id="2.40.30.170">
    <property type="match status" value="1"/>
</dbReference>
<dbReference type="InterPro" id="IPR058626">
    <property type="entry name" value="MdtA-like_b-barrel"/>
</dbReference>
<sequence>MCAIGIAAMLGGCKGKQGQMPPMGAAAIQEYNVLPLSPQTVSVYTDYPAQLQGQEVIEIRPKIEGYLEELYVDEGASVRRGQKLFRISSPQYAQELRSAEAGIKTAQADIKTAEIAVTKAKALVEKEIVSQFELESAEYTLEARKATLAQAQATLANARANMGYTLVSSPADGVIGTIPYKKGSLVSGSSANPLTTLAADKSMYAYFALNEKQLLDFSRTYKGRTLQEKLKQLPAVQLVLADGSLYDQTGKVETASGLLTTATGSSNLRATFPNPENLLQSGASASVRVPRNETNALSIPQNATYELQDKRLVYVLTQDNKVVSRAIKTTPTNDGQFFIVNQGLNAGDKVVVSGIINLKDSMAIKPVLVSPQTVYHTQR</sequence>
<dbReference type="GO" id="GO:0046677">
    <property type="term" value="P:response to antibiotic"/>
    <property type="evidence" value="ECO:0007669"/>
    <property type="project" value="TreeGrafter"/>
</dbReference>
<dbReference type="GO" id="GO:0030313">
    <property type="term" value="C:cell envelope"/>
    <property type="evidence" value="ECO:0007669"/>
    <property type="project" value="UniProtKB-SubCell"/>
</dbReference>
<evidence type="ECO:0000256" key="1">
    <source>
        <dbReference type="ARBA" id="ARBA00004196"/>
    </source>
</evidence>
<dbReference type="STRING" id="927664.SAMN05421780_10635"/>
<dbReference type="Pfam" id="PF25876">
    <property type="entry name" value="HH_MFP_RND"/>
    <property type="match status" value="1"/>
</dbReference>
<dbReference type="PANTHER" id="PTHR30158">
    <property type="entry name" value="ACRA/E-RELATED COMPONENT OF DRUG EFFLUX TRANSPORTER"/>
    <property type="match status" value="1"/>
</dbReference>
<dbReference type="AlphaFoldDB" id="A0A1I1JKT5"/>
<protein>
    <submittedName>
        <fullName evidence="7">Membrane fusion protein, multidrug efflux system</fullName>
    </submittedName>
</protein>
<feature type="domain" description="Multidrug resistance protein MdtA-like alpha-helical hairpin" evidence="3">
    <location>
        <begin position="96"/>
        <end position="165"/>
    </location>
</feature>
<name>A0A1I1JKT5_9BACT</name>
<dbReference type="GO" id="GO:0005886">
    <property type="term" value="C:plasma membrane"/>
    <property type="evidence" value="ECO:0007669"/>
    <property type="project" value="TreeGrafter"/>
</dbReference>
<dbReference type="Gene3D" id="1.10.287.470">
    <property type="entry name" value="Helix hairpin bin"/>
    <property type="match status" value="1"/>
</dbReference>
<dbReference type="Gene3D" id="2.40.420.20">
    <property type="match status" value="1"/>
</dbReference>
<evidence type="ECO:0000259" key="4">
    <source>
        <dbReference type="Pfam" id="PF25917"/>
    </source>
</evidence>
<evidence type="ECO:0000259" key="3">
    <source>
        <dbReference type="Pfam" id="PF25876"/>
    </source>
</evidence>
<dbReference type="InterPro" id="IPR058624">
    <property type="entry name" value="MdtA-like_HH"/>
</dbReference>
<reference evidence="7 8" key="1">
    <citation type="submission" date="2016-10" db="EMBL/GenBank/DDBJ databases">
        <authorList>
            <person name="de Groot N.N."/>
        </authorList>
    </citation>
    <scope>NUCLEOTIDE SEQUENCE [LARGE SCALE GENOMIC DNA]</scope>
    <source>
        <strain evidence="7 8">DSM 6793</strain>
    </source>
</reference>
<evidence type="ECO:0000313" key="8">
    <source>
        <dbReference type="Proteomes" id="UP000199514"/>
    </source>
</evidence>
<dbReference type="Pfam" id="PF25917">
    <property type="entry name" value="BSH_RND"/>
    <property type="match status" value="1"/>
</dbReference>
<keyword evidence="8" id="KW-1185">Reference proteome</keyword>
<accession>A0A1I1JKT5</accession>